<comment type="caution">
    <text evidence="1">The sequence shown here is derived from an EMBL/GenBank/DDBJ whole genome shotgun (WGS) entry which is preliminary data.</text>
</comment>
<dbReference type="AlphaFoldDB" id="A0A4R1ASP2"/>
<reference evidence="1 2" key="1">
    <citation type="submission" date="2019-03" db="EMBL/GenBank/DDBJ databases">
        <authorList>
            <person name="Jensen L."/>
            <person name="Storgaard J."/>
            <person name="Sulaj E."/>
            <person name="Schramm A."/>
            <person name="Marshall I.P.G."/>
        </authorList>
    </citation>
    <scope>NUCLEOTIDE SEQUENCE [LARGE SCALE GENOMIC DNA]</scope>
    <source>
        <strain evidence="1 2">2017H2G3</strain>
    </source>
</reference>
<dbReference type="EMBL" id="SJTH01000081">
    <property type="protein sequence ID" value="TCJ01120.1"/>
    <property type="molecule type" value="Genomic_DNA"/>
</dbReference>
<keyword evidence="2" id="KW-1185">Reference proteome</keyword>
<accession>A0A4R1ASP2</accession>
<organism evidence="1 2">
    <name type="scientific">Cytobacillus praedii</name>
    <dbReference type="NCBI Taxonomy" id="1742358"/>
    <lineage>
        <taxon>Bacteria</taxon>
        <taxon>Bacillati</taxon>
        <taxon>Bacillota</taxon>
        <taxon>Bacilli</taxon>
        <taxon>Bacillales</taxon>
        <taxon>Bacillaceae</taxon>
        <taxon>Cytobacillus</taxon>
    </lineage>
</organism>
<proteinExistence type="predicted"/>
<protein>
    <submittedName>
        <fullName evidence="1">Uncharacterized protein</fullName>
    </submittedName>
</protein>
<gene>
    <name evidence="1" type="ORF">E0Y62_25615</name>
</gene>
<dbReference type="RefSeq" id="WP_131239304.1">
    <property type="nucleotide sequence ID" value="NZ_SJTH01000081.1"/>
</dbReference>
<evidence type="ECO:0000313" key="2">
    <source>
        <dbReference type="Proteomes" id="UP000293846"/>
    </source>
</evidence>
<dbReference type="Proteomes" id="UP000293846">
    <property type="component" value="Unassembled WGS sequence"/>
</dbReference>
<name>A0A4R1ASP2_9BACI</name>
<evidence type="ECO:0000313" key="1">
    <source>
        <dbReference type="EMBL" id="TCJ01120.1"/>
    </source>
</evidence>
<dbReference type="OrthoDB" id="1864014at2"/>
<sequence>MASNTQNCTCCGKSKKLSDYYASNSPFHKITKKLHVCKPCIWDFASGVTEADVERVKDIVRRIDKPFLLEYWQSAIEESNNDNKDLFKVYMKNLGMRQNIDKTWADSDLLTANDELITTEKSDSGNTSTENIVEHKKKWGTYNEVDYEYLENFYGEYKNSYATDTPVQINLYRNIAKVHLQAEKELSNGNTKAFKDLMELSSKLHNDGNIKPIQSTGANDDKGLSTYGLWIKTVEQDEPCEYFEDKPLYEDYDKLKKYWEKWFVRPFKNIFNISKDFDVRDDD</sequence>